<dbReference type="FunFam" id="3.10.310.40:FF:000001">
    <property type="entry name" value="Alanine--tRNA ligase"/>
    <property type="match status" value="1"/>
</dbReference>
<evidence type="ECO:0000256" key="6">
    <source>
        <dbReference type="ARBA" id="ARBA00022833"/>
    </source>
</evidence>
<dbReference type="EC" id="6.1.1.7" evidence="12"/>
<evidence type="ECO:0000256" key="1">
    <source>
        <dbReference type="ARBA" id="ARBA00008429"/>
    </source>
</evidence>
<dbReference type="InterPro" id="IPR018162">
    <property type="entry name" value="Ala-tRNA-ligase_IIc_anticod-bd"/>
</dbReference>
<feature type="region of interest" description="Disordered" evidence="13">
    <location>
        <begin position="591"/>
        <end position="622"/>
    </location>
</feature>
<keyword evidence="11 12" id="KW-0030">Aminoacyl-tRNA synthetase</keyword>
<comment type="function">
    <text evidence="12">Catalyzes the attachment of alanine to tRNA(Ala) in a two-step reaction: alanine is first activated by ATP to form Ala-AMP and then transferred to the acceptor end of tRNA(Ala). Also edits incorrectly charged tRNA(Ala) via its editing domain.</text>
</comment>
<evidence type="ECO:0000256" key="4">
    <source>
        <dbReference type="ARBA" id="ARBA00022723"/>
    </source>
</evidence>
<dbReference type="Gene3D" id="3.30.930.10">
    <property type="entry name" value="Bira Bifunctional Protein, Domain 2"/>
    <property type="match status" value="1"/>
</dbReference>
<dbReference type="SUPFAM" id="SSF55681">
    <property type="entry name" value="Class II aaRS and biotin synthetases"/>
    <property type="match status" value="1"/>
</dbReference>
<keyword evidence="2 12" id="KW-0820">tRNA-binding</keyword>
<dbReference type="SUPFAM" id="SSF101353">
    <property type="entry name" value="Putative anticodon-binding domain of alanyl-tRNA synthetase (AlaRS)"/>
    <property type="match status" value="1"/>
</dbReference>
<keyword evidence="12" id="KW-0496">Mitochondrion</keyword>
<keyword evidence="7 12" id="KW-0067">ATP-binding</keyword>
<feature type="binding site" evidence="12">
    <location>
        <position position="778"/>
    </location>
    <ligand>
        <name>Zn(2+)</name>
        <dbReference type="ChEBI" id="CHEBI:29105"/>
    </ligand>
</feature>
<dbReference type="FunFam" id="3.30.54.20:FF:000001">
    <property type="entry name" value="Alanine--tRNA ligase"/>
    <property type="match status" value="1"/>
</dbReference>
<dbReference type="InterPro" id="IPR002318">
    <property type="entry name" value="Ala-tRNA-lgiase_IIc"/>
</dbReference>
<dbReference type="GO" id="GO:0000049">
    <property type="term" value="F:tRNA binding"/>
    <property type="evidence" value="ECO:0007669"/>
    <property type="project" value="UniProtKB-KW"/>
</dbReference>
<accession>A0AAV1ILP9</accession>
<comment type="catalytic activity">
    <reaction evidence="12">
        <text>tRNA(Ala) + L-alanine + ATP = L-alanyl-tRNA(Ala) + AMP + diphosphate</text>
        <dbReference type="Rhea" id="RHEA:12540"/>
        <dbReference type="Rhea" id="RHEA-COMP:9657"/>
        <dbReference type="Rhea" id="RHEA-COMP:9923"/>
        <dbReference type="ChEBI" id="CHEBI:30616"/>
        <dbReference type="ChEBI" id="CHEBI:33019"/>
        <dbReference type="ChEBI" id="CHEBI:57972"/>
        <dbReference type="ChEBI" id="CHEBI:78442"/>
        <dbReference type="ChEBI" id="CHEBI:78497"/>
        <dbReference type="ChEBI" id="CHEBI:456215"/>
        <dbReference type="EC" id="6.1.1.7"/>
    </reaction>
</comment>
<dbReference type="InterPro" id="IPR023033">
    <property type="entry name" value="Ala_tRNA_ligase_euk/bac"/>
</dbReference>
<dbReference type="SUPFAM" id="SSF55186">
    <property type="entry name" value="ThrRS/AlaRS common domain"/>
    <property type="match status" value="1"/>
</dbReference>
<dbReference type="InterPro" id="IPR018165">
    <property type="entry name" value="Ala-tRNA-synth_IIc_core"/>
</dbReference>
<dbReference type="Gene3D" id="3.30.980.10">
    <property type="entry name" value="Threonyl-trna Synthetase, Chain A, domain 2"/>
    <property type="match status" value="1"/>
</dbReference>
<dbReference type="PANTHER" id="PTHR11777">
    <property type="entry name" value="ALANYL-TRNA SYNTHETASE"/>
    <property type="match status" value="1"/>
</dbReference>
<sequence length="991" mass="105856">MTISPDTLGCSCSPMTVLARAPWRFGALRFDVRRIHALCNLERLSFNSNGSVGSATYRYRHFASRCVASSASEAAPASSQNHTAQPLPPKLTGGEIREKFLAYYESKGHTRLQGASLIPSDPTVLLTIAGMLQFKPIFLGQAPRSVPRATTTQKCVRVSDIENIGVTARHHTFFEMLGNFSFGDYFKRDAIRMAWELSTKVLGIPEGRIWVSVYKDDEEAAALWREEVGFPAERLVRLGEEDNFWASGATGPCGPCSELYYDFQPELGTAGASLEDDSRFIEFYNLVFMESNRGPDGSLKPLENRNIDTGMGLERVAQILQRVPNNYETDLIYPIVAAAAKLAGLEYHSADARQQTSLKVMGDHARAVVYMVSDGVSPSNIGRGYVLRRLIRRILMKGRLLGIEGEMMPALAEEVIALSGGCDAAVAANQQRIATELRREEQKFGSTLEAGQKRLDAVLQDASAQRNGSGTASVSGSAAFELYDTYGFPLELTQELAAEQGITVDQEGFERELDSQKKRSREAYKGVDLTAGRALGDLAGQLGTSDFIGYEHGSLRAEASVLAILREGKTVDSASAGEEVEVVLDRTPFYAESGGQIGDQGHLYSRESSSSSSNGNGASNSGSAVVFVEDTHKAGGGALLVHHGRVQEGDLHVGEMVTAEVDTSRRAGARRHHTATHLLQSALKTVLKEEGEVSQQGSLVTQNRLRFDFNLHRGLKEDELARVEELVNGWVAADTALVTKEMPLAEAKAAGAVAMFGEKYNDASVRVVEVPGASMELCGGTHVERTAQIGAFKVVSEAGIASGVRRIEAVVGPAAVEYLNQIDGVVRTLASQFKVKYEDLPGRVAALQEEARGALKELARLRTELVLAKSAGLASEAVRLDSGAQMLVARLDGADSKSLQEAAKGLQDALGDPSASVLIGCPEPGKVAIVVSLSDGAVKKGLKAGAIAGKLAKMCGGGGGGRPNLATAGGKDPSGIPAALDAAQQELQSQL</sequence>
<evidence type="ECO:0000313" key="16">
    <source>
        <dbReference type="Proteomes" id="UP001314263"/>
    </source>
</evidence>
<feature type="compositionally biased region" description="Low complexity" evidence="13">
    <location>
        <begin position="608"/>
        <end position="622"/>
    </location>
</feature>
<dbReference type="Pfam" id="PF01411">
    <property type="entry name" value="tRNA-synt_2c"/>
    <property type="match status" value="1"/>
</dbReference>
<dbReference type="GO" id="GO:0004813">
    <property type="term" value="F:alanine-tRNA ligase activity"/>
    <property type="evidence" value="ECO:0007669"/>
    <property type="project" value="UniProtKB-UniRule"/>
</dbReference>
<evidence type="ECO:0000256" key="7">
    <source>
        <dbReference type="ARBA" id="ARBA00022840"/>
    </source>
</evidence>
<dbReference type="GO" id="GO:0008270">
    <property type="term" value="F:zinc ion binding"/>
    <property type="evidence" value="ECO:0007669"/>
    <property type="project" value="UniProtKB-UniRule"/>
</dbReference>
<dbReference type="GO" id="GO:0002161">
    <property type="term" value="F:aminoacyl-tRNA deacylase activity"/>
    <property type="evidence" value="ECO:0007669"/>
    <property type="project" value="TreeGrafter"/>
</dbReference>
<feature type="binding site" evidence="12">
    <location>
        <position position="677"/>
    </location>
    <ligand>
        <name>Zn(2+)</name>
        <dbReference type="ChEBI" id="CHEBI:29105"/>
    </ligand>
</feature>
<dbReference type="PANTHER" id="PTHR11777:SF9">
    <property type="entry name" value="ALANINE--TRNA LIGASE, CYTOPLASMIC"/>
    <property type="match status" value="1"/>
</dbReference>
<dbReference type="GO" id="GO:0005829">
    <property type="term" value="C:cytosol"/>
    <property type="evidence" value="ECO:0007669"/>
    <property type="project" value="TreeGrafter"/>
</dbReference>
<comment type="domain">
    <text evidence="12">Consists of three domains; the N-terminal catalytic domain, the editing domain and the C-terminal C-Ala domain. The editing domain removes incorrectly charged amino acids, while the C-Ala domain, along with tRNA(Ala), serves as a bridge to cooperatively bring together the editing and aminoacylation centers thus stimulating deacylation of misacylated tRNAs.</text>
</comment>
<evidence type="ECO:0000256" key="2">
    <source>
        <dbReference type="ARBA" id="ARBA00022555"/>
    </source>
</evidence>
<dbReference type="SUPFAM" id="SSF50447">
    <property type="entry name" value="Translation proteins"/>
    <property type="match status" value="1"/>
</dbReference>
<keyword evidence="10" id="KW-0809">Transit peptide</keyword>
<dbReference type="InterPro" id="IPR009000">
    <property type="entry name" value="Transl_B-barrel_sf"/>
</dbReference>
<comment type="cofactor">
    <cofactor evidence="12">
        <name>Zn(2+)</name>
        <dbReference type="ChEBI" id="CHEBI:29105"/>
    </cofactor>
    <text evidence="12">Binds 1 zinc ion per subunit.</text>
</comment>
<evidence type="ECO:0000256" key="9">
    <source>
        <dbReference type="ARBA" id="ARBA00022917"/>
    </source>
</evidence>
<dbReference type="InterPro" id="IPR018164">
    <property type="entry name" value="Ala-tRNA-synth_IIc_N"/>
</dbReference>
<feature type="binding site" evidence="12">
    <location>
        <position position="782"/>
    </location>
    <ligand>
        <name>Zn(2+)</name>
        <dbReference type="ChEBI" id="CHEBI:29105"/>
    </ligand>
</feature>
<keyword evidence="12" id="KW-0963">Cytoplasm</keyword>
<proteinExistence type="inferred from homology"/>
<keyword evidence="4 12" id="KW-0479">Metal-binding</keyword>
<protein>
    <recommendedName>
        <fullName evidence="12">Alanine--tRNA ligase</fullName>
        <ecNumber evidence="12">6.1.1.7</ecNumber>
    </recommendedName>
    <alternativeName>
        <fullName evidence="12">Alanyl-tRNA synthetase</fullName>
        <shortName evidence="12">AlaRS</shortName>
    </alternativeName>
</protein>
<dbReference type="GO" id="GO:0070143">
    <property type="term" value="P:mitochondrial alanyl-tRNA aminoacylation"/>
    <property type="evidence" value="ECO:0007669"/>
    <property type="project" value="UniProtKB-UniRule"/>
</dbReference>
<dbReference type="InterPro" id="IPR045864">
    <property type="entry name" value="aa-tRNA-synth_II/BPL/LPL"/>
</dbReference>
<feature type="binding site" evidence="12">
    <location>
        <position position="673"/>
    </location>
    <ligand>
        <name>Zn(2+)</name>
        <dbReference type="ChEBI" id="CHEBI:29105"/>
    </ligand>
</feature>
<evidence type="ECO:0000256" key="11">
    <source>
        <dbReference type="ARBA" id="ARBA00023146"/>
    </source>
</evidence>
<keyword evidence="5 12" id="KW-0547">Nucleotide-binding</keyword>
<dbReference type="Gene3D" id="6.10.250.550">
    <property type="match status" value="1"/>
</dbReference>
<keyword evidence="6 12" id="KW-0862">Zinc</keyword>
<reference evidence="15 16" key="1">
    <citation type="submission" date="2023-10" db="EMBL/GenBank/DDBJ databases">
        <authorList>
            <person name="Maclean D."/>
            <person name="Macfadyen A."/>
        </authorList>
    </citation>
    <scope>NUCLEOTIDE SEQUENCE [LARGE SCALE GENOMIC DNA]</scope>
</reference>
<dbReference type="Pfam" id="PF07973">
    <property type="entry name" value="tRNA_SAD"/>
    <property type="match status" value="1"/>
</dbReference>
<dbReference type="Gene3D" id="3.30.54.20">
    <property type="match status" value="1"/>
</dbReference>
<dbReference type="EMBL" id="CAUYUE010000016">
    <property type="protein sequence ID" value="CAK0787152.1"/>
    <property type="molecule type" value="Genomic_DNA"/>
</dbReference>
<comment type="subunit">
    <text evidence="12">Monomer.</text>
</comment>
<keyword evidence="9 12" id="KW-0648">Protein biosynthesis</keyword>
<evidence type="ECO:0000256" key="13">
    <source>
        <dbReference type="SAM" id="MobiDB-lite"/>
    </source>
</evidence>
<dbReference type="FunFam" id="3.30.930.10:FF:000004">
    <property type="entry name" value="Alanine--tRNA ligase"/>
    <property type="match status" value="1"/>
</dbReference>
<name>A0AAV1ILP9_9CHLO</name>
<keyword evidence="3 12" id="KW-0436">Ligase</keyword>
<dbReference type="Pfam" id="PF02272">
    <property type="entry name" value="DHHA1"/>
    <property type="match status" value="1"/>
</dbReference>
<dbReference type="InterPro" id="IPR003156">
    <property type="entry name" value="DHHA1_dom"/>
</dbReference>
<dbReference type="GO" id="GO:0005524">
    <property type="term" value="F:ATP binding"/>
    <property type="evidence" value="ECO:0007669"/>
    <property type="project" value="UniProtKB-UniRule"/>
</dbReference>
<dbReference type="InterPro" id="IPR050058">
    <property type="entry name" value="Ala-tRNA_ligase"/>
</dbReference>
<dbReference type="InterPro" id="IPR012947">
    <property type="entry name" value="tRNA_SAD"/>
</dbReference>
<feature type="domain" description="Alanyl-transfer RNA synthetases family profile" evidence="14">
    <location>
        <begin position="91"/>
        <end position="821"/>
    </location>
</feature>
<comment type="caution">
    <text evidence="15">The sequence shown here is derived from an EMBL/GenBank/DDBJ whole genome shotgun (WGS) entry which is preliminary data.</text>
</comment>
<dbReference type="Gene3D" id="3.10.310.40">
    <property type="match status" value="1"/>
</dbReference>
<keyword evidence="8 12" id="KW-0694">RNA-binding</keyword>
<dbReference type="SMART" id="SM00863">
    <property type="entry name" value="tRNA_SAD"/>
    <property type="match status" value="1"/>
</dbReference>
<dbReference type="FunFam" id="3.30.980.10:FF:000004">
    <property type="entry name" value="Alanine--tRNA ligase, cytoplasmic"/>
    <property type="match status" value="1"/>
</dbReference>
<dbReference type="HAMAP" id="MF_00036_B">
    <property type="entry name" value="Ala_tRNA_synth_B"/>
    <property type="match status" value="1"/>
</dbReference>
<dbReference type="Proteomes" id="UP001314263">
    <property type="component" value="Unassembled WGS sequence"/>
</dbReference>
<evidence type="ECO:0000256" key="3">
    <source>
        <dbReference type="ARBA" id="ARBA00022598"/>
    </source>
</evidence>
<dbReference type="CDD" id="cd00673">
    <property type="entry name" value="AlaRS_core"/>
    <property type="match status" value="1"/>
</dbReference>
<evidence type="ECO:0000256" key="12">
    <source>
        <dbReference type="HAMAP-Rule" id="MF_03133"/>
    </source>
</evidence>
<dbReference type="Gene3D" id="2.40.30.130">
    <property type="match status" value="1"/>
</dbReference>
<evidence type="ECO:0000256" key="8">
    <source>
        <dbReference type="ARBA" id="ARBA00022884"/>
    </source>
</evidence>
<evidence type="ECO:0000313" key="15">
    <source>
        <dbReference type="EMBL" id="CAK0787152.1"/>
    </source>
</evidence>
<dbReference type="NCBIfam" id="TIGR00344">
    <property type="entry name" value="alaS"/>
    <property type="match status" value="1"/>
</dbReference>
<keyword evidence="16" id="KW-1185">Reference proteome</keyword>
<evidence type="ECO:0000256" key="10">
    <source>
        <dbReference type="ARBA" id="ARBA00022946"/>
    </source>
</evidence>
<comment type="similarity">
    <text evidence="1">Belongs to the class-II aminoacyl-tRNA synthetase family. Alax-L subfamily.</text>
</comment>
<organism evidence="15 16">
    <name type="scientific">Coccomyxa viridis</name>
    <dbReference type="NCBI Taxonomy" id="1274662"/>
    <lineage>
        <taxon>Eukaryota</taxon>
        <taxon>Viridiplantae</taxon>
        <taxon>Chlorophyta</taxon>
        <taxon>core chlorophytes</taxon>
        <taxon>Trebouxiophyceae</taxon>
        <taxon>Trebouxiophyceae incertae sedis</taxon>
        <taxon>Coccomyxaceae</taxon>
        <taxon>Coccomyxa</taxon>
    </lineage>
</organism>
<dbReference type="InterPro" id="IPR018163">
    <property type="entry name" value="Thr/Ala-tRNA-synth_IIc_edit"/>
</dbReference>
<dbReference type="GO" id="GO:0005739">
    <property type="term" value="C:mitochondrion"/>
    <property type="evidence" value="ECO:0007669"/>
    <property type="project" value="UniProtKB-SubCell"/>
</dbReference>
<dbReference type="AlphaFoldDB" id="A0AAV1ILP9"/>
<evidence type="ECO:0000259" key="14">
    <source>
        <dbReference type="PROSITE" id="PS50860"/>
    </source>
</evidence>
<dbReference type="PRINTS" id="PR00980">
    <property type="entry name" value="TRNASYNTHALA"/>
</dbReference>
<evidence type="ECO:0000256" key="5">
    <source>
        <dbReference type="ARBA" id="ARBA00022741"/>
    </source>
</evidence>
<dbReference type="PROSITE" id="PS50860">
    <property type="entry name" value="AA_TRNA_LIGASE_II_ALA"/>
    <property type="match status" value="1"/>
</dbReference>
<comment type="subcellular location">
    <subcellularLocation>
        <location evidence="12">Mitochondrion</location>
    </subcellularLocation>
    <subcellularLocation>
        <location evidence="12">Cytoplasm</location>
    </subcellularLocation>
</comment>
<gene>
    <name evidence="15" type="ORF">CVIRNUC_010368</name>
</gene>